<dbReference type="Proteomes" id="UP000006591">
    <property type="component" value="Chromosome 2"/>
</dbReference>
<evidence type="ECO:0000313" key="3">
    <source>
        <dbReference type="Proteomes" id="UP000006591"/>
    </source>
</evidence>
<accession>A0A0E0GAH6</accession>
<keyword evidence="3" id="KW-1185">Reference proteome</keyword>
<evidence type="ECO:0000256" key="1">
    <source>
        <dbReference type="SAM" id="MobiDB-lite"/>
    </source>
</evidence>
<reference evidence="2" key="1">
    <citation type="submission" date="2015-04" db="UniProtKB">
        <authorList>
            <consortium name="EnsemblPlants"/>
        </authorList>
    </citation>
    <scope>IDENTIFICATION</scope>
    <source>
        <strain evidence="2">SL10</strain>
    </source>
</reference>
<name>A0A0E0GAH6_ORYNI</name>
<proteinExistence type="predicted"/>
<feature type="region of interest" description="Disordered" evidence="1">
    <location>
        <begin position="1"/>
        <end position="34"/>
    </location>
</feature>
<protein>
    <submittedName>
        <fullName evidence="2">Uncharacterized protein</fullName>
    </submittedName>
</protein>
<reference evidence="2" key="2">
    <citation type="submission" date="2018-04" db="EMBL/GenBank/DDBJ databases">
        <title>OnivRS2 (Oryza nivara Reference Sequence Version 2).</title>
        <authorList>
            <person name="Zhang J."/>
            <person name="Kudrna D."/>
            <person name="Lee S."/>
            <person name="Talag J."/>
            <person name="Rajasekar S."/>
            <person name="Welchert J."/>
            <person name="Hsing Y.-I."/>
            <person name="Wing R.A."/>
        </authorList>
    </citation>
    <scope>NUCLEOTIDE SEQUENCE [LARGE SCALE GENOMIC DNA]</scope>
    <source>
        <strain evidence="2">SL10</strain>
    </source>
</reference>
<dbReference type="EnsemblPlants" id="ONIVA02G28570.2">
    <property type="protein sequence ID" value="ONIVA02G28570.2"/>
    <property type="gene ID" value="ONIVA02G28570"/>
</dbReference>
<dbReference type="Gramene" id="ONIVA02G28570.2">
    <property type="protein sequence ID" value="ONIVA02G28570.2"/>
    <property type="gene ID" value="ONIVA02G28570"/>
</dbReference>
<evidence type="ECO:0000313" key="2">
    <source>
        <dbReference type="EnsemblPlants" id="ONIVA02G28570.2"/>
    </source>
</evidence>
<dbReference type="AlphaFoldDB" id="A0A0E0GAH6"/>
<feature type="compositionally biased region" description="Basic residues" evidence="1">
    <location>
        <begin position="1"/>
        <end position="20"/>
    </location>
</feature>
<dbReference type="HOGENOM" id="CLU_2501784_0_0_1"/>
<sequence>MPSHPHSRRRSQPRAHRKHIASPIGEARRRQGASEAATCLQAARRRRRLEAPCAAVVAIETVKRAVIPQDPAIETVKRAVIPQDQN</sequence>
<organism evidence="2">
    <name type="scientific">Oryza nivara</name>
    <name type="common">Indian wild rice</name>
    <name type="synonym">Oryza sativa f. spontanea</name>
    <dbReference type="NCBI Taxonomy" id="4536"/>
    <lineage>
        <taxon>Eukaryota</taxon>
        <taxon>Viridiplantae</taxon>
        <taxon>Streptophyta</taxon>
        <taxon>Embryophyta</taxon>
        <taxon>Tracheophyta</taxon>
        <taxon>Spermatophyta</taxon>
        <taxon>Magnoliopsida</taxon>
        <taxon>Liliopsida</taxon>
        <taxon>Poales</taxon>
        <taxon>Poaceae</taxon>
        <taxon>BOP clade</taxon>
        <taxon>Oryzoideae</taxon>
        <taxon>Oryzeae</taxon>
        <taxon>Oryzinae</taxon>
        <taxon>Oryza</taxon>
    </lineage>
</organism>